<comment type="caution">
    <text evidence="2">The sequence shown here is derived from an EMBL/GenBank/DDBJ whole genome shotgun (WGS) entry which is preliminary data.</text>
</comment>
<feature type="region of interest" description="Disordered" evidence="1">
    <location>
        <begin position="53"/>
        <end position="78"/>
    </location>
</feature>
<reference evidence="2" key="1">
    <citation type="submission" date="2019-08" db="EMBL/GenBank/DDBJ databases">
        <authorList>
            <person name="Kucharzyk K."/>
            <person name="Murdoch R.W."/>
            <person name="Higgins S."/>
            <person name="Loffler F."/>
        </authorList>
    </citation>
    <scope>NUCLEOTIDE SEQUENCE</scope>
</reference>
<evidence type="ECO:0000256" key="1">
    <source>
        <dbReference type="SAM" id="MobiDB-lite"/>
    </source>
</evidence>
<evidence type="ECO:0000313" key="2">
    <source>
        <dbReference type="EMBL" id="MPM15017.1"/>
    </source>
</evidence>
<organism evidence="2">
    <name type="scientific">bioreactor metagenome</name>
    <dbReference type="NCBI Taxonomy" id="1076179"/>
    <lineage>
        <taxon>unclassified sequences</taxon>
        <taxon>metagenomes</taxon>
        <taxon>ecological metagenomes</taxon>
    </lineage>
</organism>
<feature type="region of interest" description="Disordered" evidence="1">
    <location>
        <begin position="121"/>
        <end position="146"/>
    </location>
</feature>
<accession>A0A644XGI1</accession>
<gene>
    <name evidence="2" type="ORF">SDC9_61382</name>
</gene>
<feature type="region of interest" description="Disordered" evidence="1">
    <location>
        <begin position="1"/>
        <end position="21"/>
    </location>
</feature>
<dbReference type="EMBL" id="VSSQ01002372">
    <property type="protein sequence ID" value="MPM15017.1"/>
    <property type="molecule type" value="Genomic_DNA"/>
</dbReference>
<dbReference type="AlphaFoldDB" id="A0A644XGI1"/>
<name>A0A644XGI1_9ZZZZ</name>
<sequence length="169" mass="17260">MSRSRAVSSSNGTSVRTPNSATTWGITLKPIICQEATAPSSIDFVVSGTRVASSTERTTPVPVQEGQAPPELNASASAPGGVTVAPQVGQVIGVSAATSSVGAIRCPLGHRWAASRENISRSTLSSSVEVPKVERTPGTPGRWRSASAAGTCCTESTAARGACAIRRRV</sequence>
<proteinExistence type="predicted"/>
<protein>
    <submittedName>
        <fullName evidence="2">Uncharacterized protein</fullName>
    </submittedName>
</protein>